<protein>
    <submittedName>
        <fullName evidence="2">Uncharacterized protein</fullName>
    </submittedName>
</protein>
<dbReference type="EMBL" id="CAJOBH010045732">
    <property type="protein sequence ID" value="CAF4353277.1"/>
    <property type="molecule type" value="Genomic_DNA"/>
</dbReference>
<feature type="non-terminal residue" evidence="2">
    <location>
        <position position="1"/>
    </location>
</feature>
<evidence type="ECO:0000313" key="3">
    <source>
        <dbReference type="Proteomes" id="UP000681967"/>
    </source>
</evidence>
<proteinExistence type="predicted"/>
<feature type="region of interest" description="Disordered" evidence="1">
    <location>
        <begin position="1"/>
        <end position="33"/>
    </location>
</feature>
<dbReference type="AlphaFoldDB" id="A0A8S2URW2"/>
<comment type="caution">
    <text evidence="2">The sequence shown here is derived from an EMBL/GenBank/DDBJ whole genome shotgun (WGS) entry which is preliminary data.</text>
</comment>
<evidence type="ECO:0000256" key="1">
    <source>
        <dbReference type="SAM" id="MobiDB-lite"/>
    </source>
</evidence>
<gene>
    <name evidence="2" type="ORF">BYL167_LOCUS29574</name>
</gene>
<feature type="compositionally biased region" description="Low complexity" evidence="1">
    <location>
        <begin position="8"/>
        <end position="26"/>
    </location>
</feature>
<evidence type="ECO:0000313" key="2">
    <source>
        <dbReference type="EMBL" id="CAF4353277.1"/>
    </source>
</evidence>
<organism evidence="2 3">
    <name type="scientific">Rotaria magnacalcarata</name>
    <dbReference type="NCBI Taxonomy" id="392030"/>
    <lineage>
        <taxon>Eukaryota</taxon>
        <taxon>Metazoa</taxon>
        <taxon>Spiralia</taxon>
        <taxon>Gnathifera</taxon>
        <taxon>Rotifera</taxon>
        <taxon>Eurotatoria</taxon>
        <taxon>Bdelloidea</taxon>
        <taxon>Philodinida</taxon>
        <taxon>Philodinidae</taxon>
        <taxon>Rotaria</taxon>
    </lineage>
</organism>
<sequence length="80" mass="8782">NSTRDSNKANTAATTTTTSLIKKSSNGLILDETSQAGQSQVKLMPILESGENEDKLNEQQPTRINQKISFKTTTLDWTPN</sequence>
<name>A0A8S2URW2_9BILA</name>
<dbReference type="Proteomes" id="UP000681967">
    <property type="component" value="Unassembled WGS sequence"/>
</dbReference>
<accession>A0A8S2URW2</accession>
<feature type="non-terminal residue" evidence="2">
    <location>
        <position position="80"/>
    </location>
</feature>
<reference evidence="2" key="1">
    <citation type="submission" date="2021-02" db="EMBL/GenBank/DDBJ databases">
        <authorList>
            <person name="Nowell W R."/>
        </authorList>
    </citation>
    <scope>NUCLEOTIDE SEQUENCE</scope>
</reference>